<dbReference type="FunFam" id="3.40.50.720:FF:000084">
    <property type="entry name" value="Short-chain dehydrogenase reductase"/>
    <property type="match status" value="1"/>
</dbReference>
<dbReference type="InterPro" id="IPR036291">
    <property type="entry name" value="NAD(P)-bd_dom_sf"/>
</dbReference>
<comment type="caution">
    <text evidence="3">The sequence shown here is derived from an EMBL/GenBank/DDBJ whole genome shotgun (WGS) entry which is preliminary data.</text>
</comment>
<dbReference type="PANTHER" id="PTHR43477">
    <property type="entry name" value="DIHYDROANTICAPSIN 7-DEHYDROGENASE"/>
    <property type="match status" value="1"/>
</dbReference>
<proteinExistence type="inferred from homology"/>
<dbReference type="PANTHER" id="PTHR43477:SF1">
    <property type="entry name" value="DIHYDROANTICAPSIN 7-DEHYDROGENASE"/>
    <property type="match status" value="1"/>
</dbReference>
<dbReference type="Pfam" id="PF13561">
    <property type="entry name" value="adh_short_C2"/>
    <property type="match status" value="1"/>
</dbReference>
<dbReference type="GO" id="GO:0016491">
    <property type="term" value="F:oxidoreductase activity"/>
    <property type="evidence" value="ECO:0007669"/>
    <property type="project" value="UniProtKB-KW"/>
</dbReference>
<dbReference type="STRING" id="1185876.BN8_00274"/>
<reference evidence="3 4" key="1">
    <citation type="journal article" date="2012" name="J. Bacteriol.">
        <title>Genome Sequence of the Filamentous Bacterium Fibrisoma limi BUZ 3T.</title>
        <authorList>
            <person name="Filippini M."/>
            <person name="Qi W."/>
            <person name="Jaenicke S."/>
            <person name="Goesmann A."/>
            <person name="Smits T.H."/>
            <person name="Bagheri H.C."/>
        </authorList>
    </citation>
    <scope>NUCLEOTIDE SEQUENCE [LARGE SCALE GENOMIC DNA]</scope>
    <source>
        <strain evidence="4">BUZ 3T</strain>
    </source>
</reference>
<dbReference type="AlphaFoldDB" id="I2GBT1"/>
<dbReference type="InterPro" id="IPR051122">
    <property type="entry name" value="SDR_DHRS6-like"/>
</dbReference>
<dbReference type="eggNOG" id="COG1028">
    <property type="taxonomic scope" value="Bacteria"/>
</dbReference>
<dbReference type="Proteomes" id="UP000009309">
    <property type="component" value="Unassembled WGS sequence"/>
</dbReference>
<keyword evidence="2" id="KW-0560">Oxidoreductase</keyword>
<dbReference type="PRINTS" id="PR00081">
    <property type="entry name" value="GDHRDH"/>
</dbReference>
<keyword evidence="4" id="KW-1185">Reference proteome</keyword>
<accession>I2GBT1</accession>
<name>I2GBT1_9BACT</name>
<evidence type="ECO:0000256" key="2">
    <source>
        <dbReference type="ARBA" id="ARBA00023002"/>
    </source>
</evidence>
<dbReference type="InterPro" id="IPR002347">
    <property type="entry name" value="SDR_fam"/>
</dbReference>
<organism evidence="3 4">
    <name type="scientific">Fibrisoma limi BUZ 3</name>
    <dbReference type="NCBI Taxonomy" id="1185876"/>
    <lineage>
        <taxon>Bacteria</taxon>
        <taxon>Pseudomonadati</taxon>
        <taxon>Bacteroidota</taxon>
        <taxon>Cytophagia</taxon>
        <taxon>Cytophagales</taxon>
        <taxon>Spirosomataceae</taxon>
        <taxon>Fibrisoma</taxon>
    </lineage>
</organism>
<dbReference type="CDD" id="cd05233">
    <property type="entry name" value="SDR_c"/>
    <property type="match status" value="1"/>
</dbReference>
<evidence type="ECO:0000313" key="3">
    <source>
        <dbReference type="EMBL" id="CCH51355.1"/>
    </source>
</evidence>
<sequence>MKLAQVPTLRQFVFYLLEMTWLTNKRIVVVGGTTGIGLSAAQSFVREGARVVVVGRNPESCTAAERQLNGDGLAMSGDAADPQTANKAIALCQTIFGGFDGLYHVAGGSGRRMGDGPLHDLTLEGWNFTVNLNLTSLMLSNQAAVRAFRAQKTGGTILNMGSVLGSSPSPAYFATHAYAAMKSAVIGFTKSVAAYYAHDNIRVNVLAPALVETPMAQRAANDDTIMAFTRTKQPLDGGRIGQPNDLDGAAVYFMSDQSKFTTGQVLTVDGGWSVSEGQL</sequence>
<gene>
    <name evidence="3" type="ORF">BN8_00274</name>
</gene>
<evidence type="ECO:0000256" key="1">
    <source>
        <dbReference type="ARBA" id="ARBA00006484"/>
    </source>
</evidence>
<comment type="similarity">
    <text evidence="1">Belongs to the short-chain dehydrogenases/reductases (SDR) family.</text>
</comment>
<dbReference type="EMBL" id="CAIT01000004">
    <property type="protein sequence ID" value="CCH51355.1"/>
    <property type="molecule type" value="Genomic_DNA"/>
</dbReference>
<protein>
    <submittedName>
        <fullName evidence="3">Short-chain dehydrogenase/reductase SDR</fullName>
    </submittedName>
</protein>
<evidence type="ECO:0000313" key="4">
    <source>
        <dbReference type="Proteomes" id="UP000009309"/>
    </source>
</evidence>
<dbReference type="PRINTS" id="PR00080">
    <property type="entry name" value="SDRFAMILY"/>
</dbReference>
<dbReference type="SUPFAM" id="SSF51735">
    <property type="entry name" value="NAD(P)-binding Rossmann-fold domains"/>
    <property type="match status" value="1"/>
</dbReference>
<dbReference type="Gene3D" id="3.40.50.720">
    <property type="entry name" value="NAD(P)-binding Rossmann-like Domain"/>
    <property type="match status" value="1"/>
</dbReference>